<dbReference type="STRING" id="449659.IV66_GL001503"/>
<dbReference type="Pfam" id="PF02498">
    <property type="entry name" value="Bro-N"/>
    <property type="match status" value="1"/>
</dbReference>
<reference evidence="2 3" key="1">
    <citation type="journal article" date="2015" name="Genome Announc.">
        <title>Expanding the biotechnology potential of lactobacilli through comparative genomics of 213 strains and associated genera.</title>
        <authorList>
            <person name="Sun Z."/>
            <person name="Harris H.M."/>
            <person name="McCann A."/>
            <person name="Guo C."/>
            <person name="Argimon S."/>
            <person name="Zhang W."/>
            <person name="Yang X."/>
            <person name="Jeffery I.B."/>
            <person name="Cooney J.C."/>
            <person name="Kagawa T.F."/>
            <person name="Liu W."/>
            <person name="Song Y."/>
            <person name="Salvetti E."/>
            <person name="Wrobel A."/>
            <person name="Rasinkangas P."/>
            <person name="Parkhill J."/>
            <person name="Rea M.C."/>
            <person name="O'Sullivan O."/>
            <person name="Ritari J."/>
            <person name="Douillard F.P."/>
            <person name="Paul Ross R."/>
            <person name="Yang R."/>
            <person name="Briner A.E."/>
            <person name="Felis G.E."/>
            <person name="de Vos W.M."/>
            <person name="Barrangou R."/>
            <person name="Klaenhammer T.R."/>
            <person name="Caufield P.W."/>
            <person name="Cui Y."/>
            <person name="Zhang H."/>
            <person name="O'Toole P.W."/>
        </authorList>
    </citation>
    <scope>NUCLEOTIDE SEQUENCE [LARGE SCALE GENOMIC DNA]</scope>
    <source>
        <strain evidence="2 3">NBRC 103219</strain>
    </source>
</reference>
<evidence type="ECO:0000313" key="3">
    <source>
        <dbReference type="Proteomes" id="UP000051886"/>
    </source>
</evidence>
<dbReference type="PROSITE" id="PS51750">
    <property type="entry name" value="BRO_N"/>
    <property type="match status" value="1"/>
</dbReference>
<name>A0A0R2LD46_9LACO</name>
<evidence type="ECO:0000259" key="1">
    <source>
        <dbReference type="PROSITE" id="PS51750"/>
    </source>
</evidence>
<dbReference type="InterPro" id="IPR003497">
    <property type="entry name" value="BRO_N_domain"/>
</dbReference>
<protein>
    <recommendedName>
        <fullName evidence="1">Bro-N domain-containing protein</fullName>
    </recommendedName>
</protein>
<evidence type="ECO:0000313" key="2">
    <source>
        <dbReference type="EMBL" id="KRN99499.1"/>
    </source>
</evidence>
<organism evidence="2 3">
    <name type="scientific">Ligilactobacillus pobuzihii</name>
    <dbReference type="NCBI Taxonomy" id="449659"/>
    <lineage>
        <taxon>Bacteria</taxon>
        <taxon>Bacillati</taxon>
        <taxon>Bacillota</taxon>
        <taxon>Bacilli</taxon>
        <taxon>Lactobacillales</taxon>
        <taxon>Lactobacillaceae</taxon>
        <taxon>Ligilactobacillus</taxon>
    </lineage>
</organism>
<gene>
    <name evidence="2" type="ORF">IV66_GL001503</name>
</gene>
<dbReference type="EMBL" id="JQCN01000031">
    <property type="protein sequence ID" value="KRN99499.1"/>
    <property type="molecule type" value="Genomic_DNA"/>
</dbReference>
<dbReference type="RefSeq" id="WP_017868796.1">
    <property type="nucleotide sequence ID" value="NZ_BJYB01000024.1"/>
</dbReference>
<dbReference type="Proteomes" id="UP000051886">
    <property type="component" value="Unassembled WGS sequence"/>
</dbReference>
<keyword evidence="3" id="KW-1185">Reference proteome</keyword>
<comment type="caution">
    <text evidence="2">The sequence shown here is derived from an EMBL/GenBank/DDBJ whole genome shotgun (WGS) entry which is preliminary data.</text>
</comment>
<dbReference type="AlphaFoldDB" id="A0A0R2LD46"/>
<accession>A0A0R2LD46</accession>
<proteinExistence type="predicted"/>
<sequence>MDVTRYKGISGSKRQIKVLTEKGIFEAVFHSRQKQAQEFQNWVYDTLITLRKKAQLKAYEAFKLVEDTNIQKGLMVQLDDGLNGLKPRQVIKANY</sequence>
<feature type="domain" description="Bro-N" evidence="1">
    <location>
        <begin position="1"/>
        <end position="54"/>
    </location>
</feature>
<dbReference type="PATRIC" id="fig|449659.4.peg.1529"/>